<name>A0A8K0NIW0_9HYPO</name>
<dbReference type="Proteomes" id="UP000811619">
    <property type="component" value="Unassembled WGS sequence"/>
</dbReference>
<sequence length="53" mass="5756">MARITFLMPKSVNLVDLVNLAVLAGLAQQPTQKQAVIKKAADRLVRGQDKAQP</sequence>
<gene>
    <name evidence="1" type="ORF">E4U42_006808</name>
</gene>
<protein>
    <submittedName>
        <fullName evidence="1">Uncharacterized protein</fullName>
    </submittedName>
</protein>
<evidence type="ECO:0000313" key="2">
    <source>
        <dbReference type="Proteomes" id="UP000811619"/>
    </source>
</evidence>
<dbReference type="AlphaFoldDB" id="A0A8K0NIW0"/>
<accession>A0A8K0NIW0</accession>
<proteinExistence type="predicted"/>
<dbReference type="EMBL" id="SRPY01000073">
    <property type="protein sequence ID" value="KAG5929207.1"/>
    <property type="molecule type" value="Genomic_DNA"/>
</dbReference>
<reference evidence="1" key="1">
    <citation type="journal article" date="2020" name="bioRxiv">
        <title>Whole genome comparisons of ergot fungi reveals the divergence and evolution of species within the genus Claviceps are the result of varying mechanisms driving genome evolution and host range expansion.</title>
        <authorList>
            <person name="Wyka S.A."/>
            <person name="Mondo S.J."/>
            <person name="Liu M."/>
            <person name="Dettman J."/>
            <person name="Nalam V."/>
            <person name="Broders K.D."/>
        </authorList>
    </citation>
    <scope>NUCLEOTIDE SEQUENCE</scope>
    <source>
        <strain evidence="1">CCC 489</strain>
    </source>
</reference>
<keyword evidence="2" id="KW-1185">Reference proteome</keyword>
<evidence type="ECO:0000313" key="1">
    <source>
        <dbReference type="EMBL" id="KAG5929207.1"/>
    </source>
</evidence>
<organism evidence="1 2">
    <name type="scientific">Claviceps africana</name>
    <dbReference type="NCBI Taxonomy" id="83212"/>
    <lineage>
        <taxon>Eukaryota</taxon>
        <taxon>Fungi</taxon>
        <taxon>Dikarya</taxon>
        <taxon>Ascomycota</taxon>
        <taxon>Pezizomycotina</taxon>
        <taxon>Sordariomycetes</taxon>
        <taxon>Hypocreomycetidae</taxon>
        <taxon>Hypocreales</taxon>
        <taxon>Clavicipitaceae</taxon>
        <taxon>Claviceps</taxon>
    </lineage>
</organism>
<comment type="caution">
    <text evidence="1">The sequence shown here is derived from an EMBL/GenBank/DDBJ whole genome shotgun (WGS) entry which is preliminary data.</text>
</comment>